<dbReference type="Pfam" id="PF00248">
    <property type="entry name" value="Aldo_ket_red"/>
    <property type="match status" value="1"/>
</dbReference>
<reference evidence="3 4" key="1">
    <citation type="submission" date="2024-02" db="EMBL/GenBank/DDBJ databases">
        <title>Discinaceae phylogenomics.</title>
        <authorList>
            <person name="Dirks A.C."/>
            <person name="James T.Y."/>
        </authorList>
    </citation>
    <scope>NUCLEOTIDE SEQUENCE [LARGE SCALE GENOMIC DNA]</scope>
    <source>
        <strain evidence="3 4">ACD0624</strain>
    </source>
</reference>
<dbReference type="PRINTS" id="PR00069">
    <property type="entry name" value="ALDKETRDTASE"/>
</dbReference>
<dbReference type="PANTHER" id="PTHR43827:SF13">
    <property type="entry name" value="ALDO_KETO REDUCTASE FAMILY PROTEIN"/>
    <property type="match status" value="1"/>
</dbReference>
<evidence type="ECO:0000313" key="3">
    <source>
        <dbReference type="EMBL" id="KAL0633659.1"/>
    </source>
</evidence>
<dbReference type="InterPro" id="IPR018170">
    <property type="entry name" value="Aldo/ket_reductase_CS"/>
</dbReference>
<dbReference type="InterPro" id="IPR023210">
    <property type="entry name" value="NADP_OxRdtase_dom"/>
</dbReference>
<proteinExistence type="predicted"/>
<evidence type="ECO:0000256" key="1">
    <source>
        <dbReference type="ARBA" id="ARBA00023002"/>
    </source>
</evidence>
<gene>
    <name evidence="3" type="ORF">Q9L58_007430</name>
</gene>
<dbReference type="EMBL" id="JBBBZM010000118">
    <property type="protein sequence ID" value="KAL0633659.1"/>
    <property type="molecule type" value="Genomic_DNA"/>
</dbReference>
<comment type="caution">
    <text evidence="3">The sequence shown here is derived from an EMBL/GenBank/DDBJ whole genome shotgun (WGS) entry which is preliminary data.</text>
</comment>
<evidence type="ECO:0000259" key="2">
    <source>
        <dbReference type="Pfam" id="PF00248"/>
    </source>
</evidence>
<dbReference type="PANTHER" id="PTHR43827">
    <property type="entry name" value="2,5-DIKETO-D-GLUCONIC ACID REDUCTASE"/>
    <property type="match status" value="1"/>
</dbReference>
<name>A0ABR3GCL6_9PEZI</name>
<feature type="domain" description="NADP-dependent oxidoreductase" evidence="2">
    <location>
        <begin position="34"/>
        <end position="271"/>
    </location>
</feature>
<dbReference type="PIRSF" id="PIRSF000097">
    <property type="entry name" value="AKR"/>
    <property type="match status" value="1"/>
</dbReference>
<dbReference type="InterPro" id="IPR036812">
    <property type="entry name" value="NAD(P)_OxRdtase_dom_sf"/>
</dbReference>
<organism evidence="3 4">
    <name type="scientific">Discina gigas</name>
    <dbReference type="NCBI Taxonomy" id="1032678"/>
    <lineage>
        <taxon>Eukaryota</taxon>
        <taxon>Fungi</taxon>
        <taxon>Dikarya</taxon>
        <taxon>Ascomycota</taxon>
        <taxon>Pezizomycotina</taxon>
        <taxon>Pezizomycetes</taxon>
        <taxon>Pezizales</taxon>
        <taxon>Discinaceae</taxon>
        <taxon>Discina</taxon>
    </lineage>
</organism>
<dbReference type="PROSITE" id="PS00063">
    <property type="entry name" value="ALDOKETO_REDUCTASE_3"/>
    <property type="match status" value="1"/>
</dbReference>
<dbReference type="PROSITE" id="PS00798">
    <property type="entry name" value="ALDOKETO_REDUCTASE_1"/>
    <property type="match status" value="1"/>
</dbReference>
<dbReference type="Proteomes" id="UP001447188">
    <property type="component" value="Unassembled WGS sequence"/>
</dbReference>
<dbReference type="InterPro" id="IPR020471">
    <property type="entry name" value="AKR"/>
</dbReference>
<sequence>MPNSKIASALASCLSNGLKIPRIHLGVYMTSGKECENAVKYALEAGYRAIDSAAWYYNEGDVGQAIRSFINKAPGIKREDIFFTTKLQRNISYEATKRAISDSLNRSGLEYIDLYLLHSPFGGKAMRLECWRALMDAVEQGTIKSAGVSNFGVKHLKELLDSNPRIKPAVNQVEAHPFNTQTAIVNFCEENSITIEAYAPLARAMRFENPTIEALSGKYQCTPAQLMVRWSLQKGYVTLPKSVKKERIISNVAVDKFVIEDGDMKLMDGLDEHLVTDWDPTDCD</sequence>
<keyword evidence="1" id="KW-0560">Oxidoreductase</keyword>
<keyword evidence="4" id="KW-1185">Reference proteome</keyword>
<dbReference type="CDD" id="cd19071">
    <property type="entry name" value="AKR_AKR1-5-like"/>
    <property type="match status" value="1"/>
</dbReference>
<dbReference type="SUPFAM" id="SSF51430">
    <property type="entry name" value="NAD(P)-linked oxidoreductase"/>
    <property type="match status" value="1"/>
</dbReference>
<accession>A0ABR3GCL6</accession>
<protein>
    <recommendedName>
        <fullName evidence="2">NADP-dependent oxidoreductase domain-containing protein</fullName>
    </recommendedName>
</protein>
<evidence type="ECO:0000313" key="4">
    <source>
        <dbReference type="Proteomes" id="UP001447188"/>
    </source>
</evidence>
<dbReference type="Gene3D" id="3.20.20.100">
    <property type="entry name" value="NADP-dependent oxidoreductase domain"/>
    <property type="match status" value="1"/>
</dbReference>